<feature type="binding site" evidence="8">
    <location>
        <position position="118"/>
    </location>
    <ligand>
        <name>substrate</name>
    </ligand>
</feature>
<evidence type="ECO:0000256" key="4">
    <source>
        <dbReference type="ARBA" id="ARBA00022857"/>
    </source>
</evidence>
<feature type="site" description="Important for activity" evidence="8">
    <location>
        <position position="97"/>
    </location>
</feature>
<dbReference type="InterPro" id="IPR015895">
    <property type="entry name" value="4pyrrol_synth_GluRdtase_N"/>
</dbReference>
<sequence>MSLLVVGLSHRSAPVALLEQTSITGDDLVKLLHEIHDAVSEVMIVSTCNRVEVYASVDKFHGGVQLVSESLARHSGVPLEELSRHLYVHYEDRAVQHAFTVACGLESMVVGEGQILGQIRTAFRLAQAEGTIGRTLHEVVQRALRVGKRAHSDTGIDQAGASLVSVGLQVAAGHLGDLSQCRALVIGAGAMSGLAVATLARAGVAEITVANRTFDKAERLAESARTVGVPARPLPLEDLAGELNSADLIVSCTGAGQMIAREQLVPGRRFILDLALPRDVDPGVRDVEGTGLASLDDLRTAEEAARAIGPEAVEAVRQIVADEVAAFLSAARAAAVAPTVVALRSKAAEVVDLELARLRAKLPDLDPKTEHELAMTVRRVADKLLHAPTVRVKELAAAPGGDSYADALRELFDLDPTAPQAVTRADLPAGKGTQRQERSKA</sequence>
<dbReference type="PIRSF" id="PIRSF000445">
    <property type="entry name" value="4pyrrol_synth_GluRdtase"/>
    <property type="match status" value="1"/>
</dbReference>
<feature type="region of interest" description="Disordered" evidence="10">
    <location>
        <begin position="419"/>
        <end position="441"/>
    </location>
</feature>
<dbReference type="Gene3D" id="3.40.50.720">
    <property type="entry name" value="NAD(P)-binding Rossmann-like Domain"/>
    <property type="match status" value="1"/>
</dbReference>
<feature type="active site" description="Nucleophile" evidence="8">
    <location>
        <position position="48"/>
    </location>
</feature>
<dbReference type="PROSITE" id="PS00747">
    <property type="entry name" value="GLUTR"/>
    <property type="match status" value="1"/>
</dbReference>
<evidence type="ECO:0000256" key="8">
    <source>
        <dbReference type="HAMAP-Rule" id="MF_00087"/>
    </source>
</evidence>
<dbReference type="EC" id="1.2.1.70" evidence="3 8"/>
<name>A0ABP4C9F5_9ACTN</name>
<dbReference type="SUPFAM" id="SSF69742">
    <property type="entry name" value="Glutamyl tRNA-reductase catalytic, N-terminal domain"/>
    <property type="match status" value="1"/>
</dbReference>
<dbReference type="Pfam" id="PF05201">
    <property type="entry name" value="GlutR_N"/>
    <property type="match status" value="1"/>
</dbReference>
<dbReference type="InterPro" id="IPR018214">
    <property type="entry name" value="GluRdtase_CS"/>
</dbReference>
<dbReference type="Pfam" id="PF01488">
    <property type="entry name" value="Shikimate_DH"/>
    <property type="match status" value="1"/>
</dbReference>
<dbReference type="NCBIfam" id="NF000744">
    <property type="entry name" value="PRK00045.1-3"/>
    <property type="match status" value="1"/>
</dbReference>
<keyword evidence="4 8" id="KW-0521">NADP</keyword>
<comment type="similarity">
    <text evidence="2 8 9">Belongs to the glutamyl-tRNA reductase family.</text>
</comment>
<dbReference type="InterPro" id="IPR015896">
    <property type="entry name" value="4pyrrol_synth_GluRdtase_dimer"/>
</dbReference>
<comment type="function">
    <text evidence="8">Catalyzes the NADPH-dependent reduction of glutamyl-tRNA(Glu) to glutamate 1-semialdehyde (GSA).</text>
</comment>
<dbReference type="EMBL" id="BAAAHH010000026">
    <property type="protein sequence ID" value="GAA0961734.1"/>
    <property type="molecule type" value="Genomic_DNA"/>
</dbReference>
<dbReference type="CDD" id="cd05213">
    <property type="entry name" value="NAD_bind_Glutamyl_tRNA_reduct"/>
    <property type="match status" value="1"/>
</dbReference>
<evidence type="ECO:0000256" key="7">
    <source>
        <dbReference type="ARBA" id="ARBA00047464"/>
    </source>
</evidence>
<dbReference type="SUPFAM" id="SSF69075">
    <property type="entry name" value="Glutamyl tRNA-reductase dimerization domain"/>
    <property type="match status" value="1"/>
</dbReference>
<dbReference type="Gene3D" id="3.30.460.30">
    <property type="entry name" value="Glutamyl-tRNA reductase, N-terminal domain"/>
    <property type="match status" value="1"/>
</dbReference>
<feature type="binding site" evidence="8">
    <location>
        <begin position="47"/>
        <end position="50"/>
    </location>
    <ligand>
        <name>substrate</name>
    </ligand>
</feature>
<evidence type="ECO:0000256" key="1">
    <source>
        <dbReference type="ARBA" id="ARBA00005059"/>
    </source>
</evidence>
<feature type="domain" description="Tetrapyrrole biosynthesis glutamyl-tRNA reductase dimerisation" evidence="11">
    <location>
        <begin position="316"/>
        <end position="414"/>
    </location>
</feature>
<keyword evidence="6 8" id="KW-0627">Porphyrin biosynthesis</keyword>
<dbReference type="Pfam" id="PF00745">
    <property type="entry name" value="GlutR_dimer"/>
    <property type="match status" value="1"/>
</dbReference>
<feature type="binding site" evidence="8">
    <location>
        <begin position="112"/>
        <end position="114"/>
    </location>
    <ligand>
        <name>substrate</name>
    </ligand>
</feature>
<evidence type="ECO:0000256" key="5">
    <source>
        <dbReference type="ARBA" id="ARBA00023002"/>
    </source>
</evidence>
<evidence type="ECO:0000259" key="11">
    <source>
        <dbReference type="Pfam" id="PF00745"/>
    </source>
</evidence>
<reference evidence="15" key="1">
    <citation type="journal article" date="2019" name="Int. J. Syst. Evol. Microbiol.">
        <title>The Global Catalogue of Microorganisms (GCM) 10K type strain sequencing project: providing services to taxonomists for standard genome sequencing and annotation.</title>
        <authorList>
            <consortium name="The Broad Institute Genomics Platform"/>
            <consortium name="The Broad Institute Genome Sequencing Center for Infectious Disease"/>
            <person name="Wu L."/>
            <person name="Ma J."/>
        </authorList>
    </citation>
    <scope>NUCLEOTIDE SEQUENCE [LARGE SCALE GENOMIC DNA]</scope>
    <source>
        <strain evidence="15">JCM 10696</strain>
    </source>
</reference>
<evidence type="ECO:0000259" key="12">
    <source>
        <dbReference type="Pfam" id="PF01488"/>
    </source>
</evidence>
<dbReference type="InterPro" id="IPR006151">
    <property type="entry name" value="Shikm_DH/Glu-tRNA_Rdtase"/>
</dbReference>
<evidence type="ECO:0000259" key="13">
    <source>
        <dbReference type="Pfam" id="PF05201"/>
    </source>
</evidence>
<dbReference type="InterPro" id="IPR036343">
    <property type="entry name" value="GluRdtase_N_sf"/>
</dbReference>
<organism evidence="14 15">
    <name type="scientific">Actinocorallia libanotica</name>
    <dbReference type="NCBI Taxonomy" id="46162"/>
    <lineage>
        <taxon>Bacteria</taxon>
        <taxon>Bacillati</taxon>
        <taxon>Actinomycetota</taxon>
        <taxon>Actinomycetes</taxon>
        <taxon>Streptosporangiales</taxon>
        <taxon>Thermomonosporaceae</taxon>
        <taxon>Actinocorallia</taxon>
    </lineage>
</organism>
<dbReference type="PANTHER" id="PTHR43013">
    <property type="entry name" value="GLUTAMYL-TRNA REDUCTASE"/>
    <property type="match status" value="1"/>
</dbReference>
<dbReference type="InterPro" id="IPR036291">
    <property type="entry name" value="NAD(P)-bd_dom_sf"/>
</dbReference>
<comment type="subunit">
    <text evidence="8">Homodimer.</text>
</comment>
<keyword evidence="15" id="KW-1185">Reference proteome</keyword>
<feature type="domain" description="Quinate/shikimate 5-dehydrogenase/glutamyl-tRNA reductase" evidence="12">
    <location>
        <begin position="171"/>
        <end position="300"/>
    </location>
</feature>
<dbReference type="InterPro" id="IPR000343">
    <property type="entry name" value="4pyrrol_synth_GluRdtase"/>
</dbReference>
<protein>
    <recommendedName>
        <fullName evidence="3 8">Glutamyl-tRNA reductase</fullName>
        <shortName evidence="8">GluTR</shortName>
        <ecNumber evidence="3 8">1.2.1.70</ecNumber>
    </recommendedName>
</protein>
<dbReference type="PANTHER" id="PTHR43013:SF1">
    <property type="entry name" value="GLUTAMYL-TRNA REDUCTASE"/>
    <property type="match status" value="1"/>
</dbReference>
<keyword evidence="5 8" id="KW-0560">Oxidoreductase</keyword>
<evidence type="ECO:0000313" key="15">
    <source>
        <dbReference type="Proteomes" id="UP001500665"/>
    </source>
</evidence>
<evidence type="ECO:0000256" key="10">
    <source>
        <dbReference type="SAM" id="MobiDB-lite"/>
    </source>
</evidence>
<evidence type="ECO:0000256" key="3">
    <source>
        <dbReference type="ARBA" id="ARBA00012970"/>
    </source>
</evidence>
<comment type="miscellaneous">
    <text evidence="8">During catalysis, the active site Cys acts as a nucleophile attacking the alpha-carbonyl group of tRNA-bound glutamate with the formation of a thioester intermediate between enzyme and glutamate, and the concomitant release of tRNA(Glu). The thioester intermediate is finally reduced by direct hydride transfer from NADPH, to form the product GSA.</text>
</comment>
<dbReference type="HAMAP" id="MF_00087">
    <property type="entry name" value="Glu_tRNA_reductase"/>
    <property type="match status" value="1"/>
</dbReference>
<evidence type="ECO:0000256" key="2">
    <source>
        <dbReference type="ARBA" id="ARBA00005916"/>
    </source>
</evidence>
<comment type="pathway">
    <text evidence="1 8 9">Porphyrin-containing compound metabolism; protoporphyrin-IX biosynthesis; 5-aminolevulinate from L-glutamyl-tRNA(Glu): step 1/2.</text>
</comment>
<dbReference type="Proteomes" id="UP001500665">
    <property type="component" value="Unassembled WGS sequence"/>
</dbReference>
<feature type="domain" description="Glutamyl-tRNA reductase N-terminal" evidence="13">
    <location>
        <begin position="6"/>
        <end position="154"/>
    </location>
</feature>
<accession>A0ABP4C9F5</accession>
<comment type="domain">
    <text evidence="8">Possesses an unusual extended V-shaped dimeric structure with each monomer consisting of three distinct domains arranged along a curved 'spinal' alpha-helix. The N-terminal catalytic domain specifically recognizes the glutamate moiety of the substrate. The second domain is the NADPH-binding domain, and the third C-terminal domain is responsible for dimerization.</text>
</comment>
<dbReference type="InterPro" id="IPR036453">
    <property type="entry name" value="GluRdtase_dimer_dom_sf"/>
</dbReference>
<evidence type="ECO:0000313" key="14">
    <source>
        <dbReference type="EMBL" id="GAA0961734.1"/>
    </source>
</evidence>
<feature type="binding site" evidence="8">
    <location>
        <begin position="187"/>
        <end position="192"/>
    </location>
    <ligand>
        <name>NADP(+)</name>
        <dbReference type="ChEBI" id="CHEBI:58349"/>
    </ligand>
</feature>
<dbReference type="RefSeq" id="WP_344243851.1">
    <property type="nucleotide sequence ID" value="NZ_BAAAHH010000026.1"/>
</dbReference>
<evidence type="ECO:0000256" key="6">
    <source>
        <dbReference type="ARBA" id="ARBA00023244"/>
    </source>
</evidence>
<evidence type="ECO:0000256" key="9">
    <source>
        <dbReference type="RuleBase" id="RU000584"/>
    </source>
</evidence>
<dbReference type="SUPFAM" id="SSF51735">
    <property type="entry name" value="NAD(P)-binding Rossmann-fold domains"/>
    <property type="match status" value="1"/>
</dbReference>
<feature type="binding site" evidence="8">
    <location>
        <position position="107"/>
    </location>
    <ligand>
        <name>substrate</name>
    </ligand>
</feature>
<proteinExistence type="inferred from homology"/>
<gene>
    <name evidence="8" type="primary">hemA</name>
    <name evidence="14" type="ORF">GCM10009550_54730</name>
</gene>
<comment type="catalytic activity">
    <reaction evidence="7 8 9">
        <text>(S)-4-amino-5-oxopentanoate + tRNA(Glu) + NADP(+) = L-glutamyl-tRNA(Glu) + NADPH + H(+)</text>
        <dbReference type="Rhea" id="RHEA:12344"/>
        <dbReference type="Rhea" id="RHEA-COMP:9663"/>
        <dbReference type="Rhea" id="RHEA-COMP:9680"/>
        <dbReference type="ChEBI" id="CHEBI:15378"/>
        <dbReference type="ChEBI" id="CHEBI:57501"/>
        <dbReference type="ChEBI" id="CHEBI:57783"/>
        <dbReference type="ChEBI" id="CHEBI:58349"/>
        <dbReference type="ChEBI" id="CHEBI:78442"/>
        <dbReference type="ChEBI" id="CHEBI:78520"/>
        <dbReference type="EC" id="1.2.1.70"/>
    </reaction>
</comment>
<dbReference type="NCBIfam" id="TIGR01035">
    <property type="entry name" value="hemA"/>
    <property type="match status" value="1"/>
</dbReference>
<comment type="caution">
    <text evidence="14">The sequence shown here is derived from an EMBL/GenBank/DDBJ whole genome shotgun (WGS) entry which is preliminary data.</text>
</comment>